<organism evidence="1">
    <name type="scientific">Lygus hesperus</name>
    <name type="common">Western plant bug</name>
    <dbReference type="NCBI Taxonomy" id="30085"/>
    <lineage>
        <taxon>Eukaryota</taxon>
        <taxon>Metazoa</taxon>
        <taxon>Ecdysozoa</taxon>
        <taxon>Arthropoda</taxon>
        <taxon>Hexapoda</taxon>
        <taxon>Insecta</taxon>
        <taxon>Pterygota</taxon>
        <taxon>Neoptera</taxon>
        <taxon>Paraneoptera</taxon>
        <taxon>Hemiptera</taxon>
        <taxon>Heteroptera</taxon>
        <taxon>Panheteroptera</taxon>
        <taxon>Cimicomorpha</taxon>
        <taxon>Miridae</taxon>
        <taxon>Mirini</taxon>
        <taxon>Lygus</taxon>
    </lineage>
</organism>
<sequence length="119" mass="12941">MWCWCVTQGHVAPRYPPWDIGAIHCYCCSSSFVRPRAILSYASPAPTAAFSDRCYPCAPPSPLLPSFPPGTATVGLNRYRLCTSKSVAWISLSSPGYSFDAYRVCGSSLALNGMYMLGM</sequence>
<dbReference type="EMBL" id="GDHC01012588">
    <property type="protein sequence ID" value="JAQ06041.1"/>
    <property type="molecule type" value="Transcribed_RNA"/>
</dbReference>
<name>A0A146LCV7_LYGHE</name>
<protein>
    <submittedName>
        <fullName evidence="1">Uncharacterized protein</fullName>
    </submittedName>
</protein>
<dbReference type="AlphaFoldDB" id="A0A146LCV7"/>
<reference evidence="1" key="1">
    <citation type="journal article" date="2016" name="Gigascience">
        <title>De novo construction of an expanded transcriptome assembly for the western tarnished plant bug, Lygus hesperus.</title>
        <authorList>
            <person name="Tassone E.E."/>
            <person name="Geib S.M."/>
            <person name="Hall B."/>
            <person name="Fabrick J.A."/>
            <person name="Brent C.S."/>
            <person name="Hull J.J."/>
        </authorList>
    </citation>
    <scope>NUCLEOTIDE SEQUENCE</scope>
</reference>
<gene>
    <name evidence="1" type="ORF">g.19257</name>
</gene>
<proteinExistence type="predicted"/>
<accession>A0A146LCV7</accession>
<evidence type="ECO:0000313" key="1">
    <source>
        <dbReference type="EMBL" id="JAQ06041.1"/>
    </source>
</evidence>